<keyword evidence="1" id="KW-0175">Coiled coil</keyword>
<protein>
    <recommendedName>
        <fullName evidence="2">GRIP domain-containing protein</fullName>
    </recommendedName>
</protein>
<reference evidence="3 4" key="1">
    <citation type="submission" date="2016-04" db="EMBL/GenBank/DDBJ databases">
        <title>The genome of Intoshia linei affirms orthonectids as highly simplified spiralians.</title>
        <authorList>
            <person name="Mikhailov K.V."/>
            <person name="Slusarev G.S."/>
            <person name="Nikitin M.A."/>
            <person name="Logacheva M.D."/>
            <person name="Penin A."/>
            <person name="Aleoshin V."/>
            <person name="Panchin Y.V."/>
        </authorList>
    </citation>
    <scope>NUCLEOTIDE SEQUENCE [LARGE SCALE GENOMIC DNA]</scope>
    <source>
        <strain evidence="3">Intl2013</strain>
        <tissue evidence="3">Whole animal</tissue>
    </source>
</reference>
<evidence type="ECO:0000313" key="4">
    <source>
        <dbReference type="Proteomes" id="UP000078046"/>
    </source>
</evidence>
<proteinExistence type="predicted"/>
<dbReference type="Gene3D" id="1.10.220.60">
    <property type="entry name" value="GRIP domain"/>
    <property type="match status" value="1"/>
</dbReference>
<comment type="caution">
    <text evidence="3">The sequence shown here is derived from an EMBL/GenBank/DDBJ whole genome shotgun (WGS) entry which is preliminary data.</text>
</comment>
<dbReference type="InterPro" id="IPR000237">
    <property type="entry name" value="GRIP_dom"/>
</dbReference>
<feature type="non-terminal residue" evidence="3">
    <location>
        <position position="1"/>
    </location>
</feature>
<gene>
    <name evidence="3" type="ORF">A3Q56_03615</name>
</gene>
<dbReference type="SUPFAM" id="SSF101283">
    <property type="entry name" value="GRIP domain"/>
    <property type="match status" value="1"/>
</dbReference>
<dbReference type="EMBL" id="LWCA01000417">
    <property type="protein sequence ID" value="OAF68606.1"/>
    <property type="molecule type" value="Genomic_DNA"/>
</dbReference>
<feature type="domain" description="GRIP" evidence="2">
    <location>
        <begin position="56"/>
        <end position="103"/>
    </location>
</feature>
<keyword evidence="4" id="KW-1185">Reference proteome</keyword>
<dbReference type="Proteomes" id="UP000078046">
    <property type="component" value="Unassembled WGS sequence"/>
</dbReference>
<feature type="coiled-coil region" evidence="1">
    <location>
        <begin position="3"/>
        <end position="55"/>
    </location>
</feature>
<evidence type="ECO:0000256" key="1">
    <source>
        <dbReference type="SAM" id="Coils"/>
    </source>
</evidence>
<dbReference type="Pfam" id="PF01465">
    <property type="entry name" value="GRIP"/>
    <property type="match status" value="1"/>
</dbReference>
<dbReference type="PROSITE" id="PS50913">
    <property type="entry name" value="GRIP"/>
    <property type="match status" value="1"/>
</dbReference>
<accession>A0A177B300</accession>
<organism evidence="3 4">
    <name type="scientific">Intoshia linei</name>
    <dbReference type="NCBI Taxonomy" id="1819745"/>
    <lineage>
        <taxon>Eukaryota</taxon>
        <taxon>Metazoa</taxon>
        <taxon>Spiralia</taxon>
        <taxon>Lophotrochozoa</taxon>
        <taxon>Mesozoa</taxon>
        <taxon>Orthonectida</taxon>
        <taxon>Rhopaluridae</taxon>
        <taxon>Intoshia</taxon>
    </lineage>
</organism>
<dbReference type="AlphaFoldDB" id="A0A177B300"/>
<evidence type="ECO:0000313" key="3">
    <source>
        <dbReference type="EMBL" id="OAF68606.1"/>
    </source>
</evidence>
<name>A0A177B300_9BILA</name>
<evidence type="ECO:0000259" key="2">
    <source>
        <dbReference type="PROSITE" id="PS50913"/>
    </source>
</evidence>
<sequence>NLKGNYLNEKRKLEKRILDLRKMKDDLMKIYEATTQKLNKELDESKKIIQDFKNKDGLSHIQVEYLKATVMKYMMGQKNRALVSVILTILKFTQNESDIIFRHMYDL</sequence>